<keyword evidence="4" id="KW-1185">Reference proteome</keyword>
<feature type="compositionally biased region" description="Low complexity" evidence="1">
    <location>
        <begin position="259"/>
        <end position="270"/>
    </location>
</feature>
<sequence length="1132" mass="123643">MDSSEVGRFGTLHLMKRLDPTAVAASYPIDEEEITIGRDPLCSIRLYYESVSMLHCKIIFRERKAFVIVLGTNGILVDGCPVFPHNTPSSNPVTVPLTNNSTLEIHKKCFQFCYPPKELRPLLLATPAKYQDPANGKHRRRTLRMSMIQSAQVFSPAPSEDPRENLRILKTPLKTPFRRFAPYEPSPLKRGALPDPEDADEEEEEEDIVLVETNHPKVTEEDNDLVILEHVEVDVPADDPPPPSPGRMQQQQMVQYPIPQPAQSSPQAPRTPRRRAHPRNSLHRAVLLRSAARTAHKIAMEAEEEHDAEEVEETIQAAELEEAEEFEEEEDEEDEEQEGEQQAPVSSWRTSLGAVASGLPWPFRSSSEPEEQVDHQEYETEQPEDEEMAEQPEQFDEEEQNYDVSPDEVYQYYNQEQATEPQASGSMLQDPVVPAASAPPLGNFMTPQMPRISRNPARYSLGGFTSGGPAGSGPRRVKLVDPWKVNDIVVPIKEEVKEEDAANPFISPTKKERLTEEERNAIRERRKSALNTPDNFAPGIGHLSRRMSASPTKAPAPLPALNISQTIHEVKDEEDAEEDTSVMLARMKQMVDGVKRRQSMGPPPSIGASPRKAGQFSLFAPDADYTSPRKTSNPFAPDLQVPEDVDMEDEDLENTAPPPDEIDMAEHEEPTEPQAAASSSRTTLDAPIPATPKFTGMREMFKEAAKEMQTPRMDGMRELFRAERVPATPAYEGVGEMLATPACSEAQEVQLEDEAMYEEEEQEPAPPAPAPAPSRARKPPSSSTSKVHAPAAPRRTTPRAAGSTQKDARQQTLTSVPEDDVSPAESSQPKRPGPASRVSRKPRSQSAEVEPAAGPSRLTRTRTVAKAGPDDEVKPAARKPNAEEPKAPAAPKSAPVRRGRKAAESPTPVEEAQSAPAKVTRKPRSVKTPTEELEDKPTTGTKASGSRRGTQAKAAAADHEEDPLDAIPRSDTEEKKDAGAKVRRSARGKVKEEDAEDSPALATVAEELEDPPAAMGTTRAARTTRKPASKTTTVTPASRSTTRGKAAAGGASAKKVAEEAGPGETGDKENTPEPSTEEDPSDGSAGAAPTTKTAAKVTRSTRSRTTPTPEVEGKGKEALKTKVTRTKTAAKK</sequence>
<feature type="compositionally biased region" description="Low complexity" evidence="1">
    <location>
        <begin position="1029"/>
        <end position="1054"/>
    </location>
</feature>
<feature type="compositionally biased region" description="Polar residues" evidence="1">
    <location>
        <begin position="802"/>
        <end position="815"/>
    </location>
</feature>
<dbReference type="AlphaFoldDB" id="A0A4R0RRB2"/>
<feature type="compositionally biased region" description="Low complexity" evidence="1">
    <location>
        <begin position="1011"/>
        <end position="1021"/>
    </location>
</feature>
<feature type="region of interest" description="Disordered" evidence="1">
    <location>
        <begin position="234"/>
        <end position="253"/>
    </location>
</feature>
<dbReference type="OrthoDB" id="6288785at2759"/>
<dbReference type="Gene3D" id="2.60.200.20">
    <property type="match status" value="1"/>
</dbReference>
<dbReference type="Pfam" id="PF00498">
    <property type="entry name" value="FHA"/>
    <property type="match status" value="1"/>
</dbReference>
<feature type="region of interest" description="Disordered" evidence="1">
    <location>
        <begin position="178"/>
        <end position="222"/>
    </location>
</feature>
<feature type="region of interest" description="Disordered" evidence="1">
    <location>
        <begin position="259"/>
        <end position="285"/>
    </location>
</feature>
<feature type="compositionally biased region" description="Basic and acidic residues" evidence="1">
    <location>
        <begin position="509"/>
        <end position="523"/>
    </location>
</feature>
<feature type="compositionally biased region" description="Polar residues" evidence="1">
    <location>
        <begin position="412"/>
        <end position="427"/>
    </location>
</feature>
<dbReference type="InterPro" id="IPR000253">
    <property type="entry name" value="FHA_dom"/>
</dbReference>
<feature type="region of interest" description="Disordered" evidence="1">
    <location>
        <begin position="302"/>
        <end position="477"/>
    </location>
</feature>
<dbReference type="InterPro" id="IPR008984">
    <property type="entry name" value="SMAD_FHA_dom_sf"/>
</dbReference>
<evidence type="ECO:0000256" key="1">
    <source>
        <dbReference type="SAM" id="MobiDB-lite"/>
    </source>
</evidence>
<reference evidence="3 4" key="1">
    <citation type="submission" date="2018-11" db="EMBL/GenBank/DDBJ databases">
        <title>Genome assembly of Steccherinum ochraceum LE-BIN_3174, the white-rot fungus of the Steccherinaceae family (The Residual Polyporoid clade, Polyporales, Basidiomycota).</title>
        <authorList>
            <person name="Fedorova T.V."/>
            <person name="Glazunova O.A."/>
            <person name="Landesman E.O."/>
            <person name="Moiseenko K.V."/>
            <person name="Psurtseva N.V."/>
            <person name="Savinova O.S."/>
            <person name="Shakhova N.V."/>
            <person name="Tyazhelova T.V."/>
            <person name="Vasina D.V."/>
        </authorList>
    </citation>
    <scope>NUCLEOTIDE SEQUENCE [LARGE SCALE GENOMIC DNA]</scope>
    <source>
        <strain evidence="3 4">LE-BIN_3174</strain>
    </source>
</reference>
<feature type="compositionally biased region" description="Basic and acidic residues" evidence="1">
    <location>
        <begin position="868"/>
        <end position="886"/>
    </location>
</feature>
<feature type="compositionally biased region" description="Basic and acidic residues" evidence="1">
    <location>
        <begin position="968"/>
        <end position="980"/>
    </location>
</feature>
<feature type="compositionally biased region" description="Basic residues" evidence="1">
    <location>
        <begin position="1122"/>
        <end position="1132"/>
    </location>
</feature>
<feature type="compositionally biased region" description="Acidic residues" evidence="1">
    <location>
        <begin position="750"/>
        <end position="763"/>
    </location>
</feature>
<gene>
    <name evidence="3" type="ORF">EIP91_009798</name>
</gene>
<evidence type="ECO:0000259" key="2">
    <source>
        <dbReference type="PROSITE" id="PS50006"/>
    </source>
</evidence>
<dbReference type="SUPFAM" id="SSF49879">
    <property type="entry name" value="SMAD/FHA domain"/>
    <property type="match status" value="1"/>
</dbReference>
<feature type="compositionally biased region" description="Polar residues" evidence="1">
    <location>
        <begin position="938"/>
        <end position="949"/>
    </location>
</feature>
<feature type="domain" description="FHA" evidence="2">
    <location>
        <begin position="34"/>
        <end position="82"/>
    </location>
</feature>
<evidence type="ECO:0000313" key="4">
    <source>
        <dbReference type="Proteomes" id="UP000292702"/>
    </source>
</evidence>
<name>A0A4R0RRB2_9APHY</name>
<proteinExistence type="predicted"/>
<dbReference type="STRING" id="92696.A0A4R0RRB2"/>
<dbReference type="Proteomes" id="UP000292702">
    <property type="component" value="Unassembled WGS sequence"/>
</dbReference>
<dbReference type="EMBL" id="RWJN01000057">
    <property type="protein sequence ID" value="TCD68785.1"/>
    <property type="molecule type" value="Genomic_DNA"/>
</dbReference>
<feature type="region of interest" description="Disordered" evidence="1">
    <location>
        <begin position="501"/>
        <end position="562"/>
    </location>
</feature>
<evidence type="ECO:0000313" key="3">
    <source>
        <dbReference type="EMBL" id="TCD68785.1"/>
    </source>
</evidence>
<feature type="compositionally biased region" description="Acidic residues" evidence="1">
    <location>
        <begin position="379"/>
        <end position="401"/>
    </location>
</feature>
<protein>
    <recommendedName>
        <fullName evidence="2">FHA domain-containing protein</fullName>
    </recommendedName>
</protein>
<feature type="compositionally biased region" description="Acidic residues" evidence="1">
    <location>
        <begin position="195"/>
        <end position="209"/>
    </location>
</feature>
<feature type="compositionally biased region" description="Low complexity" evidence="1">
    <location>
        <begin position="1085"/>
        <end position="1109"/>
    </location>
</feature>
<feature type="region of interest" description="Disordered" evidence="1">
    <location>
        <begin position="588"/>
        <end position="695"/>
    </location>
</feature>
<dbReference type="SMART" id="SM00240">
    <property type="entry name" value="FHA"/>
    <property type="match status" value="1"/>
</dbReference>
<organism evidence="3 4">
    <name type="scientific">Steccherinum ochraceum</name>
    <dbReference type="NCBI Taxonomy" id="92696"/>
    <lineage>
        <taxon>Eukaryota</taxon>
        <taxon>Fungi</taxon>
        <taxon>Dikarya</taxon>
        <taxon>Basidiomycota</taxon>
        <taxon>Agaricomycotina</taxon>
        <taxon>Agaricomycetes</taxon>
        <taxon>Polyporales</taxon>
        <taxon>Steccherinaceae</taxon>
        <taxon>Steccherinum</taxon>
    </lineage>
</organism>
<feature type="region of interest" description="Disordered" evidence="1">
    <location>
        <begin position="732"/>
        <end position="1132"/>
    </location>
</feature>
<feature type="compositionally biased region" description="Low complexity" evidence="1">
    <location>
        <begin position="779"/>
        <end position="801"/>
    </location>
</feature>
<feature type="compositionally biased region" description="Basic and acidic residues" evidence="1">
    <location>
        <begin position="1111"/>
        <end position="1120"/>
    </location>
</feature>
<feature type="compositionally biased region" description="Basic residues" evidence="1">
    <location>
        <begin position="271"/>
        <end position="282"/>
    </location>
</feature>
<dbReference type="PROSITE" id="PS50006">
    <property type="entry name" value="FHA_DOMAIN"/>
    <property type="match status" value="1"/>
</dbReference>
<feature type="compositionally biased region" description="Acidic residues" evidence="1">
    <location>
        <begin position="302"/>
        <end position="339"/>
    </location>
</feature>
<feature type="compositionally biased region" description="Acidic residues" evidence="1">
    <location>
        <begin position="641"/>
        <end position="653"/>
    </location>
</feature>
<accession>A0A4R0RRB2</accession>
<comment type="caution">
    <text evidence="3">The sequence shown here is derived from an EMBL/GenBank/DDBJ whole genome shotgun (WGS) entry which is preliminary data.</text>
</comment>